<proteinExistence type="predicted"/>
<dbReference type="PANTHER" id="PTHR31672:SF13">
    <property type="entry name" value="F-BOX PROTEIN CPR30-LIKE"/>
    <property type="match status" value="1"/>
</dbReference>
<dbReference type="PANTHER" id="PTHR31672">
    <property type="entry name" value="BNACNNG10540D PROTEIN"/>
    <property type="match status" value="1"/>
</dbReference>
<evidence type="ECO:0000313" key="2">
    <source>
        <dbReference type="EMBL" id="WOG90653.1"/>
    </source>
</evidence>
<dbReference type="InterPro" id="IPR013187">
    <property type="entry name" value="F-box-assoc_dom_typ3"/>
</dbReference>
<evidence type="ECO:0000259" key="1">
    <source>
        <dbReference type="Pfam" id="PF08268"/>
    </source>
</evidence>
<reference evidence="2" key="2">
    <citation type="submission" date="2022-03" db="EMBL/GenBank/DDBJ databases">
        <title>Draft title - Genomic analysis of global carrot germplasm unveils the trajectory of domestication and the origin of high carotenoid orange carrot.</title>
        <authorList>
            <person name="Iorizzo M."/>
            <person name="Ellison S."/>
            <person name="Senalik D."/>
            <person name="Macko-Podgorni A."/>
            <person name="Grzebelus D."/>
            <person name="Bostan H."/>
            <person name="Rolling W."/>
            <person name="Curaba J."/>
            <person name="Simon P."/>
        </authorList>
    </citation>
    <scope>NUCLEOTIDE SEQUENCE</scope>
    <source>
        <tissue evidence="2">Leaf</tissue>
    </source>
</reference>
<dbReference type="InterPro" id="IPR050796">
    <property type="entry name" value="SCF_F-box_component"/>
</dbReference>
<dbReference type="EMBL" id="CP093345">
    <property type="protein sequence ID" value="WOG90653.1"/>
    <property type="molecule type" value="Genomic_DNA"/>
</dbReference>
<dbReference type="Gramene" id="KZN00008">
    <property type="protein sequence ID" value="KZN00008"/>
    <property type="gene ID" value="DCAR_008762"/>
</dbReference>
<feature type="domain" description="F-box associated beta-propeller type 3" evidence="1">
    <location>
        <begin position="29"/>
        <end position="176"/>
    </location>
</feature>
<name>A0A165ZGG1_DAUCS</name>
<reference evidence="2" key="1">
    <citation type="journal article" date="2016" name="Nat. Genet.">
        <title>A high-quality carrot genome assembly provides new insights into carotenoid accumulation and asterid genome evolution.</title>
        <authorList>
            <person name="Iorizzo M."/>
            <person name="Ellison S."/>
            <person name="Senalik D."/>
            <person name="Zeng P."/>
            <person name="Satapoomin P."/>
            <person name="Huang J."/>
            <person name="Bowman M."/>
            <person name="Iovene M."/>
            <person name="Sanseverino W."/>
            <person name="Cavagnaro P."/>
            <person name="Yildiz M."/>
            <person name="Macko-Podgorni A."/>
            <person name="Moranska E."/>
            <person name="Grzebelus E."/>
            <person name="Grzebelus D."/>
            <person name="Ashrafi H."/>
            <person name="Zheng Z."/>
            <person name="Cheng S."/>
            <person name="Spooner D."/>
            <person name="Van Deynze A."/>
            <person name="Simon P."/>
        </authorList>
    </citation>
    <scope>NUCLEOTIDE SEQUENCE</scope>
    <source>
        <tissue evidence="2">Leaf</tissue>
    </source>
</reference>
<dbReference type="NCBIfam" id="TIGR01640">
    <property type="entry name" value="F_box_assoc_1"/>
    <property type="match status" value="1"/>
</dbReference>
<gene>
    <name evidence="2" type="ORF">DCAR_0309897</name>
</gene>
<dbReference type="Proteomes" id="UP000077755">
    <property type="component" value="Chromosome 3"/>
</dbReference>
<protein>
    <recommendedName>
        <fullName evidence="1">F-box associated beta-propeller type 3 domain-containing protein</fullName>
    </recommendedName>
</protein>
<dbReference type="AlphaFoldDB" id="A0A165ZGG1"/>
<dbReference type="Pfam" id="PF08268">
    <property type="entry name" value="FBA_3"/>
    <property type="match status" value="1"/>
</dbReference>
<evidence type="ECO:0000313" key="3">
    <source>
        <dbReference type="Proteomes" id="UP000077755"/>
    </source>
</evidence>
<organism evidence="2 3">
    <name type="scientific">Daucus carota subsp. sativus</name>
    <name type="common">Carrot</name>
    <dbReference type="NCBI Taxonomy" id="79200"/>
    <lineage>
        <taxon>Eukaryota</taxon>
        <taxon>Viridiplantae</taxon>
        <taxon>Streptophyta</taxon>
        <taxon>Embryophyta</taxon>
        <taxon>Tracheophyta</taxon>
        <taxon>Spermatophyta</taxon>
        <taxon>Magnoliopsida</taxon>
        <taxon>eudicotyledons</taxon>
        <taxon>Gunneridae</taxon>
        <taxon>Pentapetalae</taxon>
        <taxon>asterids</taxon>
        <taxon>campanulids</taxon>
        <taxon>Apiales</taxon>
        <taxon>Apiaceae</taxon>
        <taxon>Apioideae</taxon>
        <taxon>Scandiceae</taxon>
        <taxon>Daucinae</taxon>
        <taxon>Daucus</taxon>
        <taxon>Daucus sect. Daucus</taxon>
    </lineage>
</organism>
<accession>A0A165ZGG1</accession>
<keyword evidence="3" id="KW-1185">Reference proteome</keyword>
<dbReference type="InterPro" id="IPR017451">
    <property type="entry name" value="F-box-assoc_interact_dom"/>
</dbReference>
<sequence>MLSRGLRKGKKLIPPRRAGADNFTLFVSLCFGFHDDDYKVLRVLAFQNRYEIYVYSLNTDSWKFVKAEVNIEDGGSLEKFNVLPYPKARLVKGVAYFIQGNRIISYDLDDEKIRKIQLPGDMSSATHVIMEEYGESIALIGSNAQFYNTYNVWAIGYGVVMWVLKQSDNSNIWEKKFDIRGGGINKHRWILYPVVQAMGGFVNNNELVMRKWKIYGDKYLHREYFLFNVETGFQKQISRPREQARGEF</sequence>